<dbReference type="SMART" id="SM00388">
    <property type="entry name" value="HisKA"/>
    <property type="match status" value="1"/>
</dbReference>
<organism evidence="9 10">
    <name type="scientific">Arachidicoccus soli</name>
    <dbReference type="NCBI Taxonomy" id="2341117"/>
    <lineage>
        <taxon>Bacteria</taxon>
        <taxon>Pseudomonadati</taxon>
        <taxon>Bacteroidota</taxon>
        <taxon>Chitinophagia</taxon>
        <taxon>Chitinophagales</taxon>
        <taxon>Chitinophagaceae</taxon>
        <taxon>Arachidicoccus</taxon>
    </lineage>
</organism>
<dbReference type="InterPro" id="IPR036097">
    <property type="entry name" value="HisK_dim/P_sf"/>
</dbReference>
<evidence type="ECO:0000313" key="10">
    <source>
        <dbReference type="Proteomes" id="UP000266118"/>
    </source>
</evidence>
<dbReference type="InterPro" id="IPR003594">
    <property type="entry name" value="HATPase_dom"/>
</dbReference>
<feature type="transmembrane region" description="Helical" evidence="7">
    <location>
        <begin position="6"/>
        <end position="26"/>
    </location>
</feature>
<dbReference type="GO" id="GO:0016036">
    <property type="term" value="P:cellular response to phosphate starvation"/>
    <property type="evidence" value="ECO:0007669"/>
    <property type="project" value="TreeGrafter"/>
</dbReference>
<dbReference type="PANTHER" id="PTHR45453:SF1">
    <property type="entry name" value="PHOSPHATE REGULON SENSOR PROTEIN PHOR"/>
    <property type="match status" value="1"/>
</dbReference>
<dbReference type="InterPro" id="IPR003661">
    <property type="entry name" value="HisK_dim/P_dom"/>
</dbReference>
<evidence type="ECO:0000256" key="3">
    <source>
        <dbReference type="ARBA" id="ARBA00022553"/>
    </source>
</evidence>
<dbReference type="SUPFAM" id="SSF47384">
    <property type="entry name" value="Homodimeric domain of signal transducing histidine kinase"/>
    <property type="match status" value="1"/>
</dbReference>
<evidence type="ECO:0000256" key="6">
    <source>
        <dbReference type="ARBA" id="ARBA00023012"/>
    </source>
</evidence>
<dbReference type="KEGG" id="ark:D6B99_14290"/>
<dbReference type="Gene3D" id="3.30.565.10">
    <property type="entry name" value="Histidine kinase-like ATPase, C-terminal domain"/>
    <property type="match status" value="1"/>
</dbReference>
<keyword evidence="7" id="KW-0812">Transmembrane</keyword>
<evidence type="ECO:0000256" key="4">
    <source>
        <dbReference type="ARBA" id="ARBA00022679"/>
    </source>
</evidence>
<keyword evidence="7" id="KW-1133">Transmembrane helix</keyword>
<dbReference type="EC" id="2.7.13.3" evidence="2"/>
<dbReference type="EMBL" id="CP032489">
    <property type="protein sequence ID" value="AYD48668.1"/>
    <property type="molecule type" value="Genomic_DNA"/>
</dbReference>
<dbReference type="GO" id="GO:0004721">
    <property type="term" value="F:phosphoprotein phosphatase activity"/>
    <property type="evidence" value="ECO:0007669"/>
    <property type="project" value="TreeGrafter"/>
</dbReference>
<evidence type="ECO:0000256" key="7">
    <source>
        <dbReference type="SAM" id="Phobius"/>
    </source>
</evidence>
<dbReference type="InterPro" id="IPR050351">
    <property type="entry name" value="BphY/WalK/GraS-like"/>
</dbReference>
<dbReference type="GO" id="GO:0005886">
    <property type="term" value="C:plasma membrane"/>
    <property type="evidence" value="ECO:0007669"/>
    <property type="project" value="TreeGrafter"/>
</dbReference>
<evidence type="ECO:0000256" key="5">
    <source>
        <dbReference type="ARBA" id="ARBA00022777"/>
    </source>
</evidence>
<feature type="transmembrane region" description="Helical" evidence="7">
    <location>
        <begin position="213"/>
        <end position="232"/>
    </location>
</feature>
<comment type="catalytic activity">
    <reaction evidence="1">
        <text>ATP + protein L-histidine = ADP + protein N-phospho-L-histidine.</text>
        <dbReference type="EC" id="2.7.13.3"/>
    </reaction>
</comment>
<keyword evidence="7" id="KW-0472">Membrane</keyword>
<dbReference type="PRINTS" id="PR00344">
    <property type="entry name" value="BCTRLSENSOR"/>
</dbReference>
<keyword evidence="6" id="KW-0902">Two-component regulatory system</keyword>
<sequence>MIYRVIAIISFLILLIVQYFLIFNTYNLKNERYFIAARDILNDAYTRSVTNDKVYPGAQKIIDKYIYNNISNLNALSAQSSKKFEDLGNKVCDSIFTQLRLNSNMDSLFTQIIQQNKLGNDLQYSLIVTYLGLNFSGNNYITIFSPNNKNPYLTQKIQTAFGVKIDGKLKNINAQNLTTSLYVSSPANNSYKIGFAFFVDTPHRYIAVFKQMLPMLFLSVFSILLVILIYFFTFKNWLKQKKLADMHSDFVNSITHEFHTPLATIMIANKNLQTEKIIAHRENILPLTKIIERQSQRLKTLFARVLDITTMNQFTLNKKEVLIGDLLDEILLDYRLMVSETNIEFVFSKNDNHTKILLDRFWFTTMLFNIFENGIKYNNSSIKKIEVNLSDHKDITEIRVKDNGVGMPNDTIKHIFEKFYRETNPQVKDANGLGLGLFYTRQGIHAHGWRLKVESKEKEGSTFIIIIPKG</sequence>
<dbReference type="SMART" id="SM00387">
    <property type="entry name" value="HATPase_c"/>
    <property type="match status" value="1"/>
</dbReference>
<dbReference type="PROSITE" id="PS50109">
    <property type="entry name" value="HIS_KIN"/>
    <property type="match status" value="1"/>
</dbReference>
<dbReference type="InterPro" id="IPR036890">
    <property type="entry name" value="HATPase_C_sf"/>
</dbReference>
<keyword evidence="10" id="KW-1185">Reference proteome</keyword>
<keyword evidence="3" id="KW-0597">Phosphoprotein</keyword>
<evidence type="ECO:0000256" key="2">
    <source>
        <dbReference type="ARBA" id="ARBA00012438"/>
    </source>
</evidence>
<dbReference type="PANTHER" id="PTHR45453">
    <property type="entry name" value="PHOSPHATE REGULON SENSOR PROTEIN PHOR"/>
    <property type="match status" value="1"/>
</dbReference>
<evidence type="ECO:0000259" key="8">
    <source>
        <dbReference type="PROSITE" id="PS50109"/>
    </source>
</evidence>
<dbReference type="InterPro" id="IPR004358">
    <property type="entry name" value="Sig_transdc_His_kin-like_C"/>
</dbReference>
<keyword evidence="4" id="KW-0808">Transferase</keyword>
<gene>
    <name evidence="9" type="ORF">D6B99_14290</name>
</gene>
<proteinExistence type="predicted"/>
<dbReference type="SUPFAM" id="SSF55874">
    <property type="entry name" value="ATPase domain of HSP90 chaperone/DNA topoisomerase II/histidine kinase"/>
    <property type="match status" value="1"/>
</dbReference>
<dbReference type="Proteomes" id="UP000266118">
    <property type="component" value="Chromosome"/>
</dbReference>
<dbReference type="Pfam" id="PF00512">
    <property type="entry name" value="HisKA"/>
    <property type="match status" value="1"/>
</dbReference>
<reference evidence="9 10" key="1">
    <citation type="submission" date="2018-09" db="EMBL/GenBank/DDBJ databases">
        <title>Arachidicoccus sp. nov., a bacterium isolated from soil.</title>
        <authorList>
            <person name="Weon H.-Y."/>
            <person name="Kwon S.-W."/>
            <person name="Lee S.A."/>
        </authorList>
    </citation>
    <scope>NUCLEOTIDE SEQUENCE [LARGE SCALE GENOMIC DNA]</scope>
    <source>
        <strain evidence="9 10">KIS59-12</strain>
    </source>
</reference>
<dbReference type="CDD" id="cd00075">
    <property type="entry name" value="HATPase"/>
    <property type="match status" value="1"/>
</dbReference>
<name>A0A386HRT4_9BACT</name>
<dbReference type="AlphaFoldDB" id="A0A386HRT4"/>
<dbReference type="Gene3D" id="1.10.287.130">
    <property type="match status" value="1"/>
</dbReference>
<evidence type="ECO:0000256" key="1">
    <source>
        <dbReference type="ARBA" id="ARBA00000085"/>
    </source>
</evidence>
<feature type="domain" description="Histidine kinase" evidence="8">
    <location>
        <begin position="253"/>
        <end position="470"/>
    </location>
</feature>
<dbReference type="Pfam" id="PF02518">
    <property type="entry name" value="HATPase_c"/>
    <property type="match status" value="1"/>
</dbReference>
<dbReference type="CDD" id="cd00082">
    <property type="entry name" value="HisKA"/>
    <property type="match status" value="1"/>
</dbReference>
<evidence type="ECO:0000313" key="9">
    <source>
        <dbReference type="EMBL" id="AYD48668.1"/>
    </source>
</evidence>
<keyword evidence="5 9" id="KW-0418">Kinase</keyword>
<dbReference type="InterPro" id="IPR005467">
    <property type="entry name" value="His_kinase_dom"/>
</dbReference>
<dbReference type="GO" id="GO:0000155">
    <property type="term" value="F:phosphorelay sensor kinase activity"/>
    <property type="evidence" value="ECO:0007669"/>
    <property type="project" value="InterPro"/>
</dbReference>
<accession>A0A386HRT4</accession>
<dbReference type="OrthoDB" id="9804645at2"/>
<protein>
    <recommendedName>
        <fullName evidence="2">histidine kinase</fullName>
        <ecNumber evidence="2">2.7.13.3</ecNumber>
    </recommendedName>
</protein>